<dbReference type="EMBL" id="JASBNA010000140">
    <property type="protein sequence ID" value="KAK7676042.1"/>
    <property type="molecule type" value="Genomic_DNA"/>
</dbReference>
<protein>
    <recommendedName>
        <fullName evidence="5">Methyltransferase small domain-containing protein</fullName>
    </recommendedName>
</protein>
<dbReference type="Pfam" id="PF05175">
    <property type="entry name" value="MTS"/>
    <property type="match status" value="1"/>
</dbReference>
<organism evidence="6 7">
    <name type="scientific">Cerrena zonata</name>
    <dbReference type="NCBI Taxonomy" id="2478898"/>
    <lineage>
        <taxon>Eukaryota</taxon>
        <taxon>Fungi</taxon>
        <taxon>Dikarya</taxon>
        <taxon>Basidiomycota</taxon>
        <taxon>Agaricomycotina</taxon>
        <taxon>Agaricomycetes</taxon>
        <taxon>Polyporales</taxon>
        <taxon>Cerrenaceae</taxon>
        <taxon>Cerrena</taxon>
    </lineage>
</organism>
<reference evidence="6 7" key="1">
    <citation type="submission" date="2022-09" db="EMBL/GenBank/DDBJ databases">
        <authorList>
            <person name="Palmer J.M."/>
        </authorList>
    </citation>
    <scope>NUCLEOTIDE SEQUENCE [LARGE SCALE GENOMIC DNA]</scope>
    <source>
        <strain evidence="6 7">DSM 7382</strain>
    </source>
</reference>
<dbReference type="PANTHER" id="PTHR45875:SF1">
    <property type="entry name" value="METHYLTRANSFERASE N6AMT1"/>
    <property type="match status" value="1"/>
</dbReference>
<dbReference type="InterPro" id="IPR002052">
    <property type="entry name" value="DNA_methylase_N6_adenine_CS"/>
</dbReference>
<dbReference type="GO" id="GO:0008757">
    <property type="term" value="F:S-adenosylmethionine-dependent methyltransferase activity"/>
    <property type="evidence" value="ECO:0007669"/>
    <property type="project" value="TreeGrafter"/>
</dbReference>
<evidence type="ECO:0000313" key="6">
    <source>
        <dbReference type="EMBL" id="KAK7676042.1"/>
    </source>
</evidence>
<dbReference type="NCBIfam" id="TIGR00537">
    <property type="entry name" value="hemK_rel_arch"/>
    <property type="match status" value="1"/>
</dbReference>
<proteinExistence type="inferred from homology"/>
<evidence type="ECO:0000313" key="7">
    <source>
        <dbReference type="Proteomes" id="UP001385951"/>
    </source>
</evidence>
<keyword evidence="4" id="KW-0949">S-adenosyl-L-methionine</keyword>
<dbReference type="AlphaFoldDB" id="A0AAW0F9H6"/>
<gene>
    <name evidence="6" type="ORF">QCA50_021011</name>
</gene>
<keyword evidence="3" id="KW-0808">Transferase</keyword>
<evidence type="ECO:0000256" key="1">
    <source>
        <dbReference type="ARBA" id="ARBA00006149"/>
    </source>
</evidence>
<dbReference type="InterPro" id="IPR052190">
    <property type="entry name" value="Euk-Arch_PrmC-MTase"/>
</dbReference>
<keyword evidence="7" id="KW-1185">Reference proteome</keyword>
<dbReference type="InterPro" id="IPR007848">
    <property type="entry name" value="Small_mtfrase_dom"/>
</dbReference>
<dbReference type="PROSITE" id="PS00092">
    <property type="entry name" value="N6_MTASE"/>
    <property type="match status" value="1"/>
</dbReference>
<evidence type="ECO:0000256" key="4">
    <source>
        <dbReference type="ARBA" id="ARBA00022691"/>
    </source>
</evidence>
<dbReference type="Proteomes" id="UP001385951">
    <property type="component" value="Unassembled WGS sequence"/>
</dbReference>
<dbReference type="InterPro" id="IPR029063">
    <property type="entry name" value="SAM-dependent_MTases_sf"/>
</dbReference>
<keyword evidence="2" id="KW-0489">Methyltransferase</keyword>
<accession>A0AAW0F9H6</accession>
<evidence type="ECO:0000259" key="5">
    <source>
        <dbReference type="Pfam" id="PF05175"/>
    </source>
</evidence>
<dbReference type="GO" id="GO:0008276">
    <property type="term" value="F:protein methyltransferase activity"/>
    <property type="evidence" value="ECO:0007669"/>
    <property type="project" value="TreeGrafter"/>
</dbReference>
<name>A0AAW0F9H6_9APHY</name>
<dbReference type="SUPFAM" id="SSF53335">
    <property type="entry name" value="S-adenosyl-L-methionine-dependent methyltransferases"/>
    <property type="match status" value="1"/>
</dbReference>
<dbReference type="InterPro" id="IPR004557">
    <property type="entry name" value="PrmC-related"/>
</dbReference>
<dbReference type="GO" id="GO:0032259">
    <property type="term" value="P:methylation"/>
    <property type="evidence" value="ECO:0007669"/>
    <property type="project" value="UniProtKB-KW"/>
</dbReference>
<evidence type="ECO:0000256" key="3">
    <source>
        <dbReference type="ARBA" id="ARBA00022679"/>
    </source>
</evidence>
<evidence type="ECO:0000256" key="2">
    <source>
        <dbReference type="ARBA" id="ARBA00022603"/>
    </source>
</evidence>
<dbReference type="PANTHER" id="PTHR45875">
    <property type="entry name" value="METHYLTRANSFERASE N6AMT1"/>
    <property type="match status" value="1"/>
</dbReference>
<dbReference type="GO" id="GO:0035657">
    <property type="term" value="C:eRF1 methyltransferase complex"/>
    <property type="evidence" value="ECO:0007669"/>
    <property type="project" value="TreeGrafter"/>
</dbReference>
<sequence length="220" mass="24805">MFETPLTNIDYDKVYEPAEDSFLLLDCFEQEYQSIQQRFTGRVPVVTEIGTGSGIVTCFIKQNILPHSIFFATDINPTSCSTAAETIKLNDTHETHPFTFTAMQMNLTSAVRSNKIDLLVFNPPYVPAENVPEIPKDLDDSSWLDLALLGGQDGMMTTWEVLNNLENILTPEIGIAYILFCARNKPDQVAETMKARGWKVDVVIHRKAGWEVLSILLFQK</sequence>
<dbReference type="Gene3D" id="3.40.50.150">
    <property type="entry name" value="Vaccinia Virus protein VP39"/>
    <property type="match status" value="1"/>
</dbReference>
<feature type="domain" description="Methyltransferase small" evidence="5">
    <location>
        <begin position="45"/>
        <end position="127"/>
    </location>
</feature>
<dbReference type="GO" id="GO:0003676">
    <property type="term" value="F:nucleic acid binding"/>
    <property type="evidence" value="ECO:0007669"/>
    <property type="project" value="InterPro"/>
</dbReference>
<comment type="caution">
    <text evidence="6">The sequence shown here is derived from an EMBL/GenBank/DDBJ whole genome shotgun (WGS) entry which is preliminary data.</text>
</comment>
<comment type="similarity">
    <text evidence="1">Belongs to the eukaryotic/archaeal PrmC-related family.</text>
</comment>